<dbReference type="GO" id="GO:0006281">
    <property type="term" value="P:DNA repair"/>
    <property type="evidence" value="ECO:0007669"/>
    <property type="project" value="UniProtKB-KW"/>
</dbReference>
<evidence type="ECO:0000256" key="3">
    <source>
        <dbReference type="ARBA" id="ARBA00023125"/>
    </source>
</evidence>
<dbReference type="Pfam" id="PF15630">
    <property type="entry name" value="CENP-S"/>
    <property type="match status" value="1"/>
</dbReference>
<evidence type="ECO:0000256" key="5">
    <source>
        <dbReference type="SAM" id="MobiDB-lite"/>
    </source>
</evidence>
<dbReference type="InterPro" id="IPR029003">
    <property type="entry name" value="CENP-S/Mhf1"/>
</dbReference>
<dbReference type="InterPro" id="IPR009072">
    <property type="entry name" value="Histone-fold"/>
</dbReference>
<comment type="similarity">
    <text evidence="1">Belongs to the TAF9 family. CENP-S/MHF1 subfamily.</text>
</comment>
<proteinExistence type="inferred from homology"/>
<dbReference type="PANTHER" id="PTHR22980:SF0">
    <property type="entry name" value="CENTROMERE PROTEIN S"/>
    <property type="match status" value="1"/>
</dbReference>
<feature type="region of interest" description="Disordered" evidence="5">
    <location>
        <begin position="136"/>
        <end position="235"/>
    </location>
</feature>
<feature type="compositionally biased region" description="Basic residues" evidence="5">
    <location>
        <begin position="163"/>
        <end position="185"/>
    </location>
</feature>
<dbReference type="AlphaFoldDB" id="A0AAV7YX69"/>
<dbReference type="Proteomes" id="UP001146793">
    <property type="component" value="Unassembled WGS sequence"/>
</dbReference>
<keyword evidence="3" id="KW-0238">DNA-binding</keyword>
<dbReference type="GO" id="GO:0046982">
    <property type="term" value="F:protein heterodimerization activity"/>
    <property type="evidence" value="ECO:0007669"/>
    <property type="project" value="InterPro"/>
</dbReference>
<organism evidence="6 7">
    <name type="scientific">Anaeramoeba flamelloides</name>
    <dbReference type="NCBI Taxonomy" id="1746091"/>
    <lineage>
        <taxon>Eukaryota</taxon>
        <taxon>Metamonada</taxon>
        <taxon>Anaeramoebidae</taxon>
        <taxon>Anaeramoeba</taxon>
    </lineage>
</organism>
<gene>
    <name evidence="6" type="ORF">M0812_22256</name>
</gene>
<dbReference type="PANTHER" id="PTHR22980">
    <property type="entry name" value="CORTISTATIN"/>
    <property type="match status" value="1"/>
</dbReference>
<dbReference type="GO" id="GO:0031297">
    <property type="term" value="P:replication fork processing"/>
    <property type="evidence" value="ECO:0007669"/>
    <property type="project" value="TreeGrafter"/>
</dbReference>
<evidence type="ECO:0000313" key="7">
    <source>
        <dbReference type="Proteomes" id="UP001146793"/>
    </source>
</evidence>
<evidence type="ECO:0000256" key="2">
    <source>
        <dbReference type="ARBA" id="ARBA00022763"/>
    </source>
</evidence>
<dbReference type="GO" id="GO:0003682">
    <property type="term" value="F:chromatin binding"/>
    <property type="evidence" value="ECO:0007669"/>
    <property type="project" value="TreeGrafter"/>
</dbReference>
<keyword evidence="2" id="KW-0227">DNA damage</keyword>
<reference evidence="6" key="1">
    <citation type="submission" date="2022-08" db="EMBL/GenBank/DDBJ databases">
        <title>Novel sulphate-reducing endosymbionts in the free-living metamonad Anaeramoeba.</title>
        <authorList>
            <person name="Jerlstrom-Hultqvist J."/>
            <person name="Cepicka I."/>
            <person name="Gallot-Lavallee L."/>
            <person name="Salas-Leiva D."/>
            <person name="Curtis B.A."/>
            <person name="Zahonova K."/>
            <person name="Pipaliya S."/>
            <person name="Dacks J."/>
            <person name="Roger A.J."/>
        </authorList>
    </citation>
    <scope>NUCLEOTIDE SEQUENCE</scope>
    <source>
        <strain evidence="6">Busselton2</strain>
    </source>
</reference>
<sequence>MSYLEELSKKKETDPKLRQDFDKTIGKILKENVRQVDLPVTESALKTFSNIIYEYTTKLLASDLEEFALHAKRTTIKTTDVLLCCRKNVVYEQQLKSFVEHNLSSHDAKRKKTTKDKKTVPFRDLDEIEILEDNQDLNTREQMSGGVGKRKRLNNSKSPEKNKNRKRINKKKKNKKKKKKRKEKGKRKDKDKKSKKKKTRHKRSPTKKKKTKKKKKSRNKQKENNLNLEDTINIPDEPFDSILNEFDFNK</sequence>
<protein>
    <submittedName>
        <fullName evidence="6">Centromere protein s</fullName>
    </submittedName>
</protein>
<dbReference type="GO" id="GO:0071821">
    <property type="term" value="C:FANCM-MHF complex"/>
    <property type="evidence" value="ECO:0007669"/>
    <property type="project" value="InterPro"/>
</dbReference>
<evidence type="ECO:0000313" key="6">
    <source>
        <dbReference type="EMBL" id="KAJ3433301.1"/>
    </source>
</evidence>
<evidence type="ECO:0000256" key="4">
    <source>
        <dbReference type="ARBA" id="ARBA00023204"/>
    </source>
</evidence>
<comment type="caution">
    <text evidence="6">The sequence shown here is derived from an EMBL/GenBank/DDBJ whole genome shotgun (WGS) entry which is preliminary data.</text>
</comment>
<accession>A0AAV7YX69</accession>
<keyword evidence="4" id="KW-0234">DNA repair</keyword>
<dbReference type="EMBL" id="JANTQA010000047">
    <property type="protein sequence ID" value="KAJ3433301.1"/>
    <property type="molecule type" value="Genomic_DNA"/>
</dbReference>
<dbReference type="GO" id="GO:0000712">
    <property type="term" value="P:resolution of meiotic recombination intermediates"/>
    <property type="evidence" value="ECO:0007669"/>
    <property type="project" value="TreeGrafter"/>
</dbReference>
<name>A0AAV7YX69_9EUKA</name>
<dbReference type="Gene3D" id="1.10.20.10">
    <property type="entry name" value="Histone, subunit A"/>
    <property type="match status" value="1"/>
</dbReference>
<dbReference type="SUPFAM" id="SSF47113">
    <property type="entry name" value="Histone-fold"/>
    <property type="match status" value="1"/>
</dbReference>
<feature type="compositionally biased region" description="Basic residues" evidence="5">
    <location>
        <begin position="193"/>
        <end position="219"/>
    </location>
</feature>
<dbReference type="GO" id="GO:0003677">
    <property type="term" value="F:DNA binding"/>
    <property type="evidence" value="ECO:0007669"/>
    <property type="project" value="UniProtKB-KW"/>
</dbReference>
<evidence type="ECO:0000256" key="1">
    <source>
        <dbReference type="ARBA" id="ARBA00006612"/>
    </source>
</evidence>
<dbReference type="CDD" id="cd22919">
    <property type="entry name" value="HFD_CENP-S"/>
    <property type="match status" value="1"/>
</dbReference>